<proteinExistence type="predicted"/>
<accession>A0A915HQW5</accession>
<organism evidence="1 2">
    <name type="scientific">Romanomermis culicivorax</name>
    <name type="common">Nematode worm</name>
    <dbReference type="NCBI Taxonomy" id="13658"/>
    <lineage>
        <taxon>Eukaryota</taxon>
        <taxon>Metazoa</taxon>
        <taxon>Ecdysozoa</taxon>
        <taxon>Nematoda</taxon>
        <taxon>Enoplea</taxon>
        <taxon>Dorylaimia</taxon>
        <taxon>Mermithida</taxon>
        <taxon>Mermithoidea</taxon>
        <taxon>Mermithidae</taxon>
        <taxon>Romanomermis</taxon>
    </lineage>
</organism>
<protein>
    <submittedName>
        <fullName evidence="2">Uncharacterized protein</fullName>
    </submittedName>
</protein>
<dbReference type="WBParaSite" id="nRc.2.0.1.t03845-RA">
    <property type="protein sequence ID" value="nRc.2.0.1.t03845-RA"/>
    <property type="gene ID" value="nRc.2.0.1.g03845"/>
</dbReference>
<dbReference type="AlphaFoldDB" id="A0A915HQW5"/>
<evidence type="ECO:0000313" key="1">
    <source>
        <dbReference type="Proteomes" id="UP000887565"/>
    </source>
</evidence>
<keyword evidence="1" id="KW-1185">Reference proteome</keyword>
<evidence type="ECO:0000313" key="2">
    <source>
        <dbReference type="WBParaSite" id="nRc.2.0.1.t03845-RA"/>
    </source>
</evidence>
<reference evidence="2" key="1">
    <citation type="submission" date="2022-11" db="UniProtKB">
        <authorList>
            <consortium name="WormBaseParasite"/>
        </authorList>
    </citation>
    <scope>IDENTIFICATION</scope>
</reference>
<name>A0A915HQW5_ROMCU</name>
<dbReference type="Proteomes" id="UP000887565">
    <property type="component" value="Unplaced"/>
</dbReference>
<sequence>MVDVMEILHISRGNGMAELLKLKDEMDNQSSLFHFVVHEKMDDANPRPDEIDIAIVQMIAVDDQSFNCSRALNSPRSETPCMKNSRKYVCLRTDADFLHAKHRKKKMLEESLSYF</sequence>